<accession>A0AAX3JD53</accession>
<evidence type="ECO:0000313" key="1">
    <source>
        <dbReference type="EMBL" id="VXC69205.1"/>
    </source>
</evidence>
<name>A0AAX3JD53_9GAMM</name>
<reference evidence="1 2" key="1">
    <citation type="submission" date="2019-10" db="EMBL/GenBank/DDBJ databases">
        <authorList>
            <person name="Karimi E."/>
        </authorList>
    </citation>
    <scope>NUCLEOTIDE SEQUENCE [LARGE SCALE GENOMIC DNA]</scope>
    <source>
        <strain evidence="1">Pantoea sp. 111</strain>
    </source>
</reference>
<dbReference type="Proteomes" id="UP000433737">
    <property type="component" value="Unassembled WGS sequence"/>
</dbReference>
<comment type="caution">
    <text evidence="1">The sequence shown here is derived from an EMBL/GenBank/DDBJ whole genome shotgun (WGS) entry which is preliminary data.</text>
</comment>
<protein>
    <submittedName>
        <fullName evidence="1">Uncharacterized protein</fullName>
    </submittedName>
</protein>
<proteinExistence type="predicted"/>
<organism evidence="1 2">
    <name type="scientific">Pantoea brenneri</name>
    <dbReference type="NCBI Taxonomy" id="472694"/>
    <lineage>
        <taxon>Bacteria</taxon>
        <taxon>Pseudomonadati</taxon>
        <taxon>Pseudomonadota</taxon>
        <taxon>Gammaproteobacteria</taxon>
        <taxon>Enterobacterales</taxon>
        <taxon>Erwiniaceae</taxon>
        <taxon>Pantoea</taxon>
    </lineage>
</organism>
<sequence>MAERLLKGFKAMADVGLEKRCSSVLSPHSGLVRLRGDQLSFHLRILKIRTASAVAR</sequence>
<dbReference type="EMBL" id="CABWMH010000056">
    <property type="protein sequence ID" value="VXC69205.1"/>
    <property type="molecule type" value="Genomic_DNA"/>
</dbReference>
<dbReference type="AlphaFoldDB" id="A0AAX3JD53"/>
<gene>
    <name evidence="1" type="ORF">PANT111_90216</name>
</gene>
<evidence type="ECO:0000313" key="2">
    <source>
        <dbReference type="Proteomes" id="UP000433737"/>
    </source>
</evidence>